<accession>A0A1M4EHG8</accession>
<feature type="domain" description="Metallo-beta-lactamase" evidence="1">
    <location>
        <begin position="46"/>
        <end position="245"/>
    </location>
</feature>
<evidence type="ECO:0000259" key="1">
    <source>
        <dbReference type="SMART" id="SM00849"/>
    </source>
</evidence>
<dbReference type="PANTHER" id="PTHR42951">
    <property type="entry name" value="METALLO-BETA-LACTAMASE DOMAIN-CONTAINING"/>
    <property type="match status" value="1"/>
</dbReference>
<dbReference type="EMBL" id="LT559118">
    <property type="protein sequence ID" value="SBO98260.1"/>
    <property type="molecule type" value="Genomic_DNA"/>
</dbReference>
<dbReference type="InterPro" id="IPR001279">
    <property type="entry name" value="Metallo-B-lactamas"/>
</dbReference>
<sequence length="330" mass="35124">MRGRRIGSNVVLGITAGSLGVPVDNITALGGDVYEIDTKMAGFAGITAGYLILSDRPCLVETGTSTSAPVVRDAIASLGVGPEDLATVVVTHIHLDHAGGVGDIARFFPSAQVVVHEKGARHLAEPSRLMTSARMVWGDRLDTLFGELSPTEAERIVALGDTGAIDLGNGRTLNSHYSPGHAKHHVGLVDSATGDLYVGDAAGVYLPETGDLRPATPPPDFDLKTALDSIALFEALGPQRLLFSHYGPVEAVRETLERSAEELQVWVDLTRQARSEGMDLDHAVAMVRERTKERYSAMTADEATAEQFELLSGAPSNVAGIMHWLDRVSP</sequence>
<dbReference type="CDD" id="cd07726">
    <property type="entry name" value="ST1585-like_MBL-fold"/>
    <property type="match status" value="1"/>
</dbReference>
<dbReference type="InterPro" id="IPR037482">
    <property type="entry name" value="ST1585_MBL-fold"/>
</dbReference>
<name>A0A1M4EHG8_9ACTN</name>
<protein>
    <submittedName>
        <fullName evidence="2">Similar to Zn-dependent hydrolase including glyoxylases</fullName>
    </submittedName>
</protein>
<dbReference type="InterPro" id="IPR036866">
    <property type="entry name" value="RibonucZ/Hydroxyglut_hydro"/>
</dbReference>
<dbReference type="PANTHER" id="PTHR42951:SF22">
    <property type="entry name" value="METALLO BETA-LACTAMASE SUPERFAMILY LIPOPROTEIN"/>
    <property type="match status" value="1"/>
</dbReference>
<dbReference type="InterPro" id="IPR050855">
    <property type="entry name" value="NDM-1-like"/>
</dbReference>
<gene>
    <name evidence="2" type="ORF">BN4615_P7776</name>
</gene>
<reference evidence="2" key="1">
    <citation type="submission" date="2016-04" db="EMBL/GenBank/DDBJ databases">
        <authorList>
            <person name="Evans L.H."/>
            <person name="Alamgir A."/>
            <person name="Owens N."/>
            <person name="Weber N.D."/>
            <person name="Virtaneva K."/>
            <person name="Barbian K."/>
            <person name="Babar A."/>
            <person name="Rosenke K."/>
        </authorList>
    </citation>
    <scope>NUCLEOTIDE SEQUENCE</scope>
    <source>
        <strain evidence="2">Nono1</strain>
    </source>
</reference>
<dbReference type="SUPFAM" id="SSF56281">
    <property type="entry name" value="Metallo-hydrolase/oxidoreductase"/>
    <property type="match status" value="1"/>
</dbReference>
<evidence type="ECO:0000313" key="2">
    <source>
        <dbReference type="EMBL" id="SBO98260.1"/>
    </source>
</evidence>
<organism evidence="2">
    <name type="scientific">Nonomuraea gerenzanensis</name>
    <dbReference type="NCBI Taxonomy" id="93944"/>
    <lineage>
        <taxon>Bacteria</taxon>
        <taxon>Bacillati</taxon>
        <taxon>Actinomycetota</taxon>
        <taxon>Actinomycetes</taxon>
        <taxon>Streptosporangiales</taxon>
        <taxon>Streptosporangiaceae</taxon>
        <taxon>Nonomuraea</taxon>
    </lineage>
</organism>
<dbReference type="GO" id="GO:0016787">
    <property type="term" value="F:hydrolase activity"/>
    <property type="evidence" value="ECO:0007669"/>
    <property type="project" value="UniProtKB-KW"/>
</dbReference>
<dbReference type="AlphaFoldDB" id="A0A1M4EHG8"/>
<dbReference type="Gene3D" id="3.60.15.10">
    <property type="entry name" value="Ribonuclease Z/Hydroxyacylglutathione hydrolase-like"/>
    <property type="match status" value="1"/>
</dbReference>
<proteinExistence type="predicted"/>
<dbReference type="SMART" id="SM00849">
    <property type="entry name" value="Lactamase_B"/>
    <property type="match status" value="1"/>
</dbReference>
<keyword evidence="2" id="KW-0378">Hydrolase</keyword>
<dbReference type="Pfam" id="PF00753">
    <property type="entry name" value="Lactamase_B"/>
    <property type="match status" value="1"/>
</dbReference>